<dbReference type="EMBL" id="KZ819672">
    <property type="protein sequence ID" value="PWN26173.1"/>
    <property type="molecule type" value="Genomic_DNA"/>
</dbReference>
<dbReference type="RefSeq" id="XP_025360785.1">
    <property type="nucleotide sequence ID" value="XM_025509611.1"/>
</dbReference>
<dbReference type="GeneID" id="37031434"/>
<gene>
    <name evidence="2" type="ORF">BDZ90DRAFT_46737</name>
</gene>
<evidence type="ECO:0000313" key="2">
    <source>
        <dbReference type="EMBL" id="PWN26173.1"/>
    </source>
</evidence>
<feature type="compositionally biased region" description="Basic and acidic residues" evidence="1">
    <location>
        <begin position="280"/>
        <end position="311"/>
    </location>
</feature>
<evidence type="ECO:0000256" key="1">
    <source>
        <dbReference type="SAM" id="MobiDB-lite"/>
    </source>
</evidence>
<dbReference type="AlphaFoldDB" id="A0A316UQN1"/>
<accession>A0A316UQN1</accession>
<feature type="region of interest" description="Disordered" evidence="1">
    <location>
        <begin position="280"/>
        <end position="333"/>
    </location>
</feature>
<feature type="compositionally biased region" description="Acidic residues" evidence="1">
    <location>
        <begin position="312"/>
        <end position="333"/>
    </location>
</feature>
<proteinExistence type="predicted"/>
<dbReference type="Proteomes" id="UP000245884">
    <property type="component" value="Unassembled WGS sequence"/>
</dbReference>
<organism evidence="2 3">
    <name type="scientific">Jaminaea rosea</name>
    <dbReference type="NCBI Taxonomy" id="1569628"/>
    <lineage>
        <taxon>Eukaryota</taxon>
        <taxon>Fungi</taxon>
        <taxon>Dikarya</taxon>
        <taxon>Basidiomycota</taxon>
        <taxon>Ustilaginomycotina</taxon>
        <taxon>Exobasidiomycetes</taxon>
        <taxon>Microstromatales</taxon>
        <taxon>Microstromatales incertae sedis</taxon>
        <taxon>Jaminaea</taxon>
    </lineage>
</organism>
<reference evidence="2 3" key="1">
    <citation type="journal article" date="2018" name="Mol. Biol. Evol.">
        <title>Broad Genomic Sampling Reveals a Smut Pathogenic Ancestry of the Fungal Clade Ustilaginomycotina.</title>
        <authorList>
            <person name="Kijpornyongpan T."/>
            <person name="Mondo S.J."/>
            <person name="Barry K."/>
            <person name="Sandor L."/>
            <person name="Lee J."/>
            <person name="Lipzen A."/>
            <person name="Pangilinan J."/>
            <person name="LaButti K."/>
            <person name="Hainaut M."/>
            <person name="Henrissat B."/>
            <person name="Grigoriev I.V."/>
            <person name="Spatafora J.W."/>
            <person name="Aime M.C."/>
        </authorList>
    </citation>
    <scope>NUCLEOTIDE SEQUENCE [LARGE SCALE GENOMIC DNA]</scope>
    <source>
        <strain evidence="2 3">MCA 5214</strain>
    </source>
</reference>
<protein>
    <submittedName>
        <fullName evidence="2">Uncharacterized protein</fullName>
    </submittedName>
</protein>
<keyword evidence="3" id="KW-1185">Reference proteome</keyword>
<evidence type="ECO:0000313" key="3">
    <source>
        <dbReference type="Proteomes" id="UP000245884"/>
    </source>
</evidence>
<sequence length="333" mass="37470">MPTGRARHLCSSGRASTCYRTWLPPFSSSWPAPSRRATSRSYTLSLLASLDDVAALAEAPAIPDILPELRLQAEAAMMGRLRQSCSALNSDWRTNIREKLGKSNKMGNQWLPPADKERAPIEFDAVLGIDAREGKVYYAYRERGDSSPIAAHEWNLIPDEKLYTPTRRVINHCRQLLDLAPLPVFTHDGAKKMSFDEHFELLGNGTFPVFILASMCRMLGVDKKVGLQKDAIDVLGKGVKGWARVDVGAKMLKVRGLRSTREYRVNTTNVPAVVEAFRKEQERREKEARKETEEAEKETAKRASEQKRDGDGNEDSEDSEWTGDSDDEDSEWE</sequence>
<name>A0A316UQN1_9BASI</name>